<organism evidence="2 3">
    <name type="scientific">Desulfosalsimonas propionicica</name>
    <dbReference type="NCBI Taxonomy" id="332175"/>
    <lineage>
        <taxon>Bacteria</taxon>
        <taxon>Pseudomonadati</taxon>
        <taxon>Thermodesulfobacteriota</taxon>
        <taxon>Desulfobacteria</taxon>
        <taxon>Desulfobacterales</taxon>
        <taxon>Desulfosalsimonadaceae</taxon>
        <taxon>Desulfosalsimonas</taxon>
    </lineage>
</organism>
<dbReference type="EMBL" id="JACDUS010000009">
    <property type="protein sequence ID" value="MBA2882437.1"/>
    <property type="molecule type" value="Genomic_DNA"/>
</dbReference>
<dbReference type="InterPro" id="IPR016155">
    <property type="entry name" value="Mopterin_synth/thiamin_S_b"/>
</dbReference>
<proteinExistence type="predicted"/>
<dbReference type="Proteomes" id="UP000525298">
    <property type="component" value="Unassembled WGS sequence"/>
</dbReference>
<comment type="caution">
    <text evidence="2">The sequence shown here is derived from an EMBL/GenBank/DDBJ whole genome shotgun (WGS) entry which is preliminary data.</text>
</comment>
<dbReference type="InterPro" id="IPR027798">
    <property type="entry name" value="Ub_Mut7C"/>
</dbReference>
<dbReference type="InterPro" id="IPR012675">
    <property type="entry name" value="Beta-grasp_dom_sf"/>
</dbReference>
<dbReference type="SUPFAM" id="SSF54285">
    <property type="entry name" value="MoaD/ThiS"/>
    <property type="match status" value="1"/>
</dbReference>
<dbReference type="RefSeq" id="WP_181552069.1">
    <property type="nucleotide sequence ID" value="NZ_JACDUS010000009.1"/>
</dbReference>
<sequence>MNVDFYLYASLARYLPEDARAEKKTIVSVSPGTTARDLLKTFEVPEKEVKLVFVNGVRKNLDAVVSEGDRVGMFPPVGGG</sequence>
<feature type="domain" description="Ubiquitin Mut7-C" evidence="1">
    <location>
        <begin position="2"/>
        <end position="75"/>
    </location>
</feature>
<dbReference type="Gene3D" id="3.10.20.30">
    <property type="match status" value="1"/>
</dbReference>
<evidence type="ECO:0000313" key="2">
    <source>
        <dbReference type="EMBL" id="MBA2882437.1"/>
    </source>
</evidence>
<dbReference type="AlphaFoldDB" id="A0A7W0HLL3"/>
<dbReference type="Pfam" id="PF14451">
    <property type="entry name" value="Ub-Mut7C"/>
    <property type="match status" value="1"/>
</dbReference>
<evidence type="ECO:0000259" key="1">
    <source>
        <dbReference type="Pfam" id="PF14451"/>
    </source>
</evidence>
<protein>
    <submittedName>
        <fullName evidence="2">Molybdopterin converting factor small subunit</fullName>
    </submittedName>
</protein>
<name>A0A7W0HLL3_9BACT</name>
<reference evidence="2 3" key="1">
    <citation type="submission" date="2020-07" db="EMBL/GenBank/DDBJ databases">
        <title>Genomic Encyclopedia of Type Strains, Phase IV (KMG-IV): sequencing the most valuable type-strain genomes for metagenomic binning, comparative biology and taxonomic classification.</title>
        <authorList>
            <person name="Goeker M."/>
        </authorList>
    </citation>
    <scope>NUCLEOTIDE SEQUENCE [LARGE SCALE GENOMIC DNA]</scope>
    <source>
        <strain evidence="2 3">DSM 17721</strain>
    </source>
</reference>
<keyword evidence="3" id="KW-1185">Reference proteome</keyword>
<evidence type="ECO:0000313" key="3">
    <source>
        <dbReference type="Proteomes" id="UP000525298"/>
    </source>
</evidence>
<accession>A0A7W0HLL3</accession>
<gene>
    <name evidence="2" type="ORF">HNR65_002784</name>
</gene>